<comment type="caution">
    <text evidence="3">The sequence shown here is derived from an EMBL/GenBank/DDBJ whole genome shotgun (WGS) entry which is preliminary data.</text>
</comment>
<dbReference type="InterPro" id="IPR045594">
    <property type="entry name" value="DUF6460"/>
</dbReference>
<evidence type="ECO:0000259" key="2">
    <source>
        <dbReference type="Pfam" id="PF20061"/>
    </source>
</evidence>
<sequence>MQAPFRRDRCRGAVLGWIVKTLVLCFVVGFILSVLRIDPASILTNSWETIKDIVDLMLDAGHWALPYILVGAVIVVPLSVIGALLRWSRSRPRS</sequence>
<protein>
    <recommendedName>
        <fullName evidence="2">DUF6460 domain-containing protein</fullName>
    </recommendedName>
</protein>
<keyword evidence="4" id="KW-1185">Reference proteome</keyword>
<name>A0A433JDD4_9PROT</name>
<evidence type="ECO:0000313" key="3">
    <source>
        <dbReference type="EMBL" id="RUQ74918.1"/>
    </source>
</evidence>
<keyword evidence="1" id="KW-1133">Transmembrane helix</keyword>
<feature type="transmembrane region" description="Helical" evidence="1">
    <location>
        <begin position="12"/>
        <end position="35"/>
    </location>
</feature>
<feature type="transmembrane region" description="Helical" evidence="1">
    <location>
        <begin position="64"/>
        <end position="85"/>
    </location>
</feature>
<dbReference type="Proteomes" id="UP000280346">
    <property type="component" value="Unassembled WGS sequence"/>
</dbReference>
<keyword evidence="1" id="KW-0812">Transmembrane</keyword>
<dbReference type="AlphaFoldDB" id="A0A433JDD4"/>
<accession>A0A433JDD4</accession>
<dbReference type="Pfam" id="PF20061">
    <property type="entry name" value="DUF6460"/>
    <property type="match status" value="1"/>
</dbReference>
<reference evidence="3 4" key="1">
    <citation type="submission" date="2018-12" db="EMBL/GenBank/DDBJ databases">
        <authorList>
            <person name="Yang Y."/>
        </authorList>
    </citation>
    <scope>NUCLEOTIDE SEQUENCE [LARGE SCALE GENOMIC DNA]</scope>
    <source>
        <strain evidence="3 4">GSF71</strain>
    </source>
</reference>
<feature type="domain" description="DUF6460" evidence="2">
    <location>
        <begin position="54"/>
        <end position="81"/>
    </location>
</feature>
<organism evidence="3 4">
    <name type="scientific">Azospirillum doebereinerae</name>
    <dbReference type="NCBI Taxonomy" id="92933"/>
    <lineage>
        <taxon>Bacteria</taxon>
        <taxon>Pseudomonadati</taxon>
        <taxon>Pseudomonadota</taxon>
        <taxon>Alphaproteobacteria</taxon>
        <taxon>Rhodospirillales</taxon>
        <taxon>Azospirillaceae</taxon>
        <taxon>Azospirillum</taxon>
    </lineage>
</organism>
<evidence type="ECO:0000256" key="1">
    <source>
        <dbReference type="SAM" id="Phobius"/>
    </source>
</evidence>
<dbReference type="OrthoDB" id="7679021at2"/>
<proteinExistence type="predicted"/>
<evidence type="ECO:0000313" key="4">
    <source>
        <dbReference type="Proteomes" id="UP000280346"/>
    </source>
</evidence>
<dbReference type="EMBL" id="RZIJ01000002">
    <property type="protein sequence ID" value="RUQ74918.1"/>
    <property type="molecule type" value="Genomic_DNA"/>
</dbReference>
<gene>
    <name evidence="3" type="ORF">EJ913_03340</name>
</gene>
<keyword evidence="1" id="KW-0472">Membrane</keyword>